<feature type="region of interest" description="Disordered" evidence="1">
    <location>
        <begin position="82"/>
        <end position="141"/>
    </location>
</feature>
<dbReference type="EMBL" id="BFAD01000016">
    <property type="protein sequence ID" value="GBE89586.1"/>
    <property type="molecule type" value="Genomic_DNA"/>
</dbReference>
<evidence type="ECO:0000256" key="1">
    <source>
        <dbReference type="SAM" id="MobiDB-lite"/>
    </source>
</evidence>
<organism evidence="2 3">
    <name type="scientific">Sparassis crispa</name>
    <dbReference type="NCBI Taxonomy" id="139825"/>
    <lineage>
        <taxon>Eukaryota</taxon>
        <taxon>Fungi</taxon>
        <taxon>Dikarya</taxon>
        <taxon>Basidiomycota</taxon>
        <taxon>Agaricomycotina</taxon>
        <taxon>Agaricomycetes</taxon>
        <taxon>Polyporales</taxon>
        <taxon>Sparassidaceae</taxon>
        <taxon>Sparassis</taxon>
    </lineage>
</organism>
<evidence type="ECO:0000313" key="3">
    <source>
        <dbReference type="Proteomes" id="UP000287166"/>
    </source>
</evidence>
<dbReference type="Proteomes" id="UP000287166">
    <property type="component" value="Unassembled WGS sequence"/>
</dbReference>
<proteinExistence type="predicted"/>
<reference evidence="2 3" key="1">
    <citation type="journal article" date="2018" name="Sci. Rep.">
        <title>Genome sequence of the cauliflower mushroom Sparassis crispa (Hanabiratake) and its association with beneficial usage.</title>
        <authorList>
            <person name="Kiyama R."/>
            <person name="Furutani Y."/>
            <person name="Kawaguchi K."/>
            <person name="Nakanishi T."/>
        </authorList>
    </citation>
    <scope>NUCLEOTIDE SEQUENCE [LARGE SCALE GENOMIC DNA]</scope>
</reference>
<sequence length="141" mass="16392">MDLANFERMTEEFAIYMNYVRKLGFEETPDYDFRLPPQDLYLGDIISRQLDFSTPCTLVSTAERGTKVHMYPAGRVTHTITQMSYRKNRKRRRSQAFPEDEENVIEQLPVVEVTPEQEQEPRGPEDAVDAADATSDKEREV</sequence>
<name>A0A401H561_9APHY</name>
<evidence type="ECO:0000313" key="2">
    <source>
        <dbReference type="EMBL" id="GBE89586.1"/>
    </source>
</evidence>
<dbReference type="GeneID" id="38786503"/>
<keyword evidence="3" id="KW-1185">Reference proteome</keyword>
<dbReference type="RefSeq" id="XP_027620499.1">
    <property type="nucleotide sequence ID" value="XM_027764698.1"/>
</dbReference>
<dbReference type="InParanoid" id="A0A401H561"/>
<feature type="compositionally biased region" description="Low complexity" evidence="1">
    <location>
        <begin position="106"/>
        <end position="116"/>
    </location>
</feature>
<gene>
    <name evidence="2" type="ORF">SCP_1602490</name>
</gene>
<protein>
    <submittedName>
        <fullName evidence="2">Uncharacterized protein</fullName>
    </submittedName>
</protein>
<comment type="caution">
    <text evidence="2">The sequence shown here is derived from an EMBL/GenBank/DDBJ whole genome shotgun (WGS) entry which is preliminary data.</text>
</comment>
<dbReference type="AlphaFoldDB" id="A0A401H561"/>
<accession>A0A401H561</accession>